<keyword evidence="7 10" id="KW-0496">Mitochondrion</keyword>
<organism evidence="13 14">
    <name type="scientific">Phialemonium thermophilum</name>
    <dbReference type="NCBI Taxonomy" id="223376"/>
    <lineage>
        <taxon>Eukaryota</taxon>
        <taxon>Fungi</taxon>
        <taxon>Dikarya</taxon>
        <taxon>Ascomycota</taxon>
        <taxon>Pezizomycotina</taxon>
        <taxon>Sordariomycetes</taxon>
        <taxon>Sordariomycetidae</taxon>
        <taxon>Cephalothecales</taxon>
        <taxon>Cephalothecaceae</taxon>
        <taxon>Phialemonium</taxon>
    </lineage>
</organism>
<comment type="subcellular location">
    <subcellularLocation>
        <location evidence="10">Mitochondrion inner membrane</location>
        <topology evidence="10">Multi-pass membrane protein</topology>
    </subcellularLocation>
</comment>
<sequence length="459" mass="49841">MGSPARLAWKVLAQRTPPALGLTCSVVAVPARDPAPLGPLWPSKSGIQVPLRHDFKPWSFWAMHFSTNPPSRTKSADYPSPNSEPKSEKIHASAPSETDSTSIPCSTGDTASASSTTSDESTPSASDPATPRHEPTLPSTSESRRGPAAARFSTFMDNLQSRVLIASQALNDLTGYSAIEAIKAQNADLERRHAASQTRLHDARQSYKSLTARRAATQREVTALLARKDAWTPADLERFTALYRLDHELEGRVAAAADELTEAETEEDRLAAALNAGILRRYHEEQIWSDRIRRQSTWGTWGLMGVNVLLFLALQFVAEPWRRQRLIRGIAESEKSALEEVRRELGEVKAALEAARSDTSAATDNGYTQATVVAGGEDTRSLDVAAPFSTAGLFSGAVVGISWTEALLDPTRWRNLLSDLGSDRRIDLRMRDVTSLALQGAATGAAVAAALAFAFLRRT</sequence>
<evidence type="ECO:0000256" key="9">
    <source>
        <dbReference type="ARBA" id="ARBA00024807"/>
    </source>
</evidence>
<evidence type="ECO:0000256" key="1">
    <source>
        <dbReference type="ARBA" id="ARBA00007472"/>
    </source>
</evidence>
<keyword evidence="3 10" id="KW-0999">Mitochondrion inner membrane</keyword>
<feature type="region of interest" description="Disordered" evidence="12">
    <location>
        <begin position="70"/>
        <end position="148"/>
    </location>
</feature>
<comment type="subunit">
    <text evidence="10">Homooligomer.</text>
</comment>
<evidence type="ECO:0000313" key="13">
    <source>
        <dbReference type="EMBL" id="KAL1861682.1"/>
    </source>
</evidence>
<keyword evidence="5 10" id="KW-1133">Transmembrane helix</keyword>
<evidence type="ECO:0000256" key="10">
    <source>
        <dbReference type="RuleBase" id="RU364128"/>
    </source>
</evidence>
<feature type="transmembrane region" description="Helical" evidence="10">
    <location>
        <begin position="433"/>
        <end position="456"/>
    </location>
</feature>
<dbReference type="Proteomes" id="UP001586593">
    <property type="component" value="Unassembled WGS sequence"/>
</dbReference>
<feature type="transmembrane region" description="Helical" evidence="10">
    <location>
        <begin position="298"/>
        <end position="318"/>
    </location>
</feature>
<keyword evidence="14" id="KW-1185">Reference proteome</keyword>
<gene>
    <name evidence="13" type="ORF">VTK73DRAFT_6967</name>
</gene>
<keyword evidence="8 10" id="KW-0472">Membrane</keyword>
<protein>
    <recommendedName>
        <fullName evidence="10">Sensitive to high expression protein 9, mitochondrial</fullName>
    </recommendedName>
</protein>
<evidence type="ECO:0000256" key="5">
    <source>
        <dbReference type="ARBA" id="ARBA00022989"/>
    </source>
</evidence>
<evidence type="ECO:0000256" key="6">
    <source>
        <dbReference type="ARBA" id="ARBA00023054"/>
    </source>
</evidence>
<dbReference type="PANTHER" id="PTHR31961:SF3">
    <property type="entry name" value="SENSITIVE TO HIGH EXPRESSION PROTEIN 9, MITOCHONDRIAL"/>
    <property type="match status" value="1"/>
</dbReference>
<reference evidence="13 14" key="1">
    <citation type="journal article" date="2024" name="Commun. Biol.">
        <title>Comparative genomic analysis of thermophilic fungi reveals convergent evolutionary adaptations and gene losses.</title>
        <authorList>
            <person name="Steindorff A.S."/>
            <person name="Aguilar-Pontes M.V."/>
            <person name="Robinson A.J."/>
            <person name="Andreopoulos B."/>
            <person name="LaButti K."/>
            <person name="Kuo A."/>
            <person name="Mondo S."/>
            <person name="Riley R."/>
            <person name="Otillar R."/>
            <person name="Haridas S."/>
            <person name="Lipzen A."/>
            <person name="Grimwood J."/>
            <person name="Schmutz J."/>
            <person name="Clum A."/>
            <person name="Reid I.D."/>
            <person name="Moisan M.C."/>
            <person name="Butler G."/>
            <person name="Nguyen T.T.M."/>
            <person name="Dewar K."/>
            <person name="Conant G."/>
            <person name="Drula E."/>
            <person name="Henrissat B."/>
            <person name="Hansel C."/>
            <person name="Singer S."/>
            <person name="Hutchinson M.I."/>
            <person name="de Vries R.P."/>
            <person name="Natvig D.O."/>
            <person name="Powell A.J."/>
            <person name="Tsang A."/>
            <person name="Grigoriev I.V."/>
        </authorList>
    </citation>
    <scope>NUCLEOTIDE SEQUENCE [LARGE SCALE GENOMIC DNA]</scope>
    <source>
        <strain evidence="13 14">ATCC 24622</strain>
    </source>
</reference>
<feature type="coiled-coil region" evidence="11">
    <location>
        <begin position="179"/>
        <end position="220"/>
    </location>
</feature>
<keyword evidence="2 10" id="KW-0812">Transmembrane</keyword>
<dbReference type="PANTHER" id="PTHR31961">
    <property type="entry name" value="SENSITIVE TO HIGH EXPRESSION PROTEIN 9, MITOCHONDRIAL"/>
    <property type="match status" value="1"/>
</dbReference>
<name>A0ABR3WHU6_9PEZI</name>
<evidence type="ECO:0000256" key="12">
    <source>
        <dbReference type="SAM" id="MobiDB-lite"/>
    </source>
</evidence>
<dbReference type="InterPro" id="IPR008839">
    <property type="entry name" value="MDM33_fungi"/>
</dbReference>
<feature type="compositionally biased region" description="Low complexity" evidence="12">
    <location>
        <begin position="106"/>
        <end position="127"/>
    </location>
</feature>
<evidence type="ECO:0000256" key="4">
    <source>
        <dbReference type="ARBA" id="ARBA00022946"/>
    </source>
</evidence>
<evidence type="ECO:0000313" key="14">
    <source>
        <dbReference type="Proteomes" id="UP001586593"/>
    </source>
</evidence>
<evidence type="ECO:0000256" key="3">
    <source>
        <dbReference type="ARBA" id="ARBA00022792"/>
    </source>
</evidence>
<evidence type="ECO:0000256" key="7">
    <source>
        <dbReference type="ARBA" id="ARBA00023128"/>
    </source>
</evidence>
<comment type="function">
    <text evidence="9">Required for the maintenance of the structure of the mitochondrial inner membrane. Involved in mitochondrial morphology. Causes growth arrest when highly overexpressed.</text>
</comment>
<accession>A0ABR3WHU6</accession>
<evidence type="ECO:0000256" key="11">
    <source>
        <dbReference type="SAM" id="Coils"/>
    </source>
</evidence>
<dbReference type="Pfam" id="PF05546">
    <property type="entry name" value="She9_MDM33"/>
    <property type="match status" value="1"/>
</dbReference>
<feature type="compositionally biased region" description="Polar residues" evidence="12">
    <location>
        <begin position="95"/>
        <end position="105"/>
    </location>
</feature>
<feature type="coiled-coil region" evidence="11">
    <location>
        <begin position="246"/>
        <end position="273"/>
    </location>
</feature>
<keyword evidence="4 10" id="KW-0809">Transit peptide</keyword>
<evidence type="ECO:0000256" key="2">
    <source>
        <dbReference type="ARBA" id="ARBA00022692"/>
    </source>
</evidence>
<comment type="similarity">
    <text evidence="1 10">Belongs to the SHE9 family.</text>
</comment>
<evidence type="ECO:0000256" key="8">
    <source>
        <dbReference type="ARBA" id="ARBA00023136"/>
    </source>
</evidence>
<comment type="caution">
    <text evidence="13">The sequence shown here is derived from an EMBL/GenBank/DDBJ whole genome shotgun (WGS) entry which is preliminary data.</text>
</comment>
<feature type="coiled-coil region" evidence="11">
    <location>
        <begin position="331"/>
        <end position="358"/>
    </location>
</feature>
<dbReference type="EMBL" id="JAZHXJ010000411">
    <property type="protein sequence ID" value="KAL1861682.1"/>
    <property type="molecule type" value="Genomic_DNA"/>
</dbReference>
<proteinExistence type="inferred from homology"/>
<keyword evidence="6 11" id="KW-0175">Coiled coil</keyword>